<reference evidence="2 3" key="1">
    <citation type="submission" date="2016-04" db="EMBL/GenBank/DDBJ databases">
        <title>A degradative enzymes factory behind the ericoid mycorrhizal symbiosis.</title>
        <authorList>
            <consortium name="DOE Joint Genome Institute"/>
            <person name="Martino E."/>
            <person name="Morin E."/>
            <person name="Grelet G."/>
            <person name="Kuo A."/>
            <person name="Kohler A."/>
            <person name="Daghino S."/>
            <person name="Barry K."/>
            <person name="Choi C."/>
            <person name="Cichocki N."/>
            <person name="Clum A."/>
            <person name="Copeland A."/>
            <person name="Hainaut M."/>
            <person name="Haridas S."/>
            <person name="Labutti K."/>
            <person name="Lindquist E."/>
            <person name="Lipzen A."/>
            <person name="Khouja H.-R."/>
            <person name="Murat C."/>
            <person name="Ohm R."/>
            <person name="Olson A."/>
            <person name="Spatafora J."/>
            <person name="Veneault-Fourrey C."/>
            <person name="Henrissat B."/>
            <person name="Grigoriev I."/>
            <person name="Martin F."/>
            <person name="Perotto S."/>
        </authorList>
    </citation>
    <scope>NUCLEOTIDE SEQUENCE [LARGE SCALE GENOMIC DNA]</scope>
    <source>
        <strain evidence="2 3">E</strain>
    </source>
</reference>
<dbReference type="RefSeq" id="XP_024741365.1">
    <property type="nucleotide sequence ID" value="XM_024871744.1"/>
</dbReference>
<name>A0A2J6TN54_9HELO</name>
<gene>
    <name evidence="2" type="ORF">K444DRAFT_303508</name>
</gene>
<protein>
    <submittedName>
        <fullName evidence="2">Uncharacterized protein</fullName>
    </submittedName>
</protein>
<feature type="compositionally biased region" description="Polar residues" evidence="1">
    <location>
        <begin position="29"/>
        <end position="55"/>
    </location>
</feature>
<organism evidence="2 3">
    <name type="scientific">Hyaloscypha bicolor E</name>
    <dbReference type="NCBI Taxonomy" id="1095630"/>
    <lineage>
        <taxon>Eukaryota</taxon>
        <taxon>Fungi</taxon>
        <taxon>Dikarya</taxon>
        <taxon>Ascomycota</taxon>
        <taxon>Pezizomycotina</taxon>
        <taxon>Leotiomycetes</taxon>
        <taxon>Helotiales</taxon>
        <taxon>Hyaloscyphaceae</taxon>
        <taxon>Hyaloscypha</taxon>
        <taxon>Hyaloscypha bicolor</taxon>
    </lineage>
</organism>
<dbReference type="GeneID" id="36579826"/>
<evidence type="ECO:0000313" key="2">
    <source>
        <dbReference type="EMBL" id="PMD64461.1"/>
    </source>
</evidence>
<feature type="region of interest" description="Disordered" evidence="1">
    <location>
        <begin position="29"/>
        <end position="82"/>
    </location>
</feature>
<feature type="compositionally biased region" description="Polar residues" evidence="1">
    <location>
        <begin position="63"/>
        <end position="77"/>
    </location>
</feature>
<dbReference type="OrthoDB" id="3473305at2759"/>
<accession>A0A2J6TN54</accession>
<proteinExistence type="predicted"/>
<dbReference type="AlphaFoldDB" id="A0A2J6TN54"/>
<dbReference type="InParanoid" id="A0A2J6TN54"/>
<keyword evidence="3" id="KW-1185">Reference proteome</keyword>
<dbReference type="Proteomes" id="UP000235371">
    <property type="component" value="Unassembled WGS sequence"/>
</dbReference>
<sequence>MCPWTPASRSVSQRLVIMDDPSYQQQLQQATSSSEVNNATGRSISEVNGPQQSHTPDLPVAKSINTINPKENSSSSARLDEKGTNEALYLQVATSKNVIDSEDNTTSKITECSDSAQNVIEKNSTTSTQDMKPSSTVALDGKETSGQCNTLVAVGQDRKFVIFPKFPIESRHSPSYSFSFQINSGAVKHVPPPKRCQLLLDQT</sequence>
<dbReference type="EMBL" id="KZ613754">
    <property type="protein sequence ID" value="PMD64461.1"/>
    <property type="molecule type" value="Genomic_DNA"/>
</dbReference>
<evidence type="ECO:0000313" key="3">
    <source>
        <dbReference type="Proteomes" id="UP000235371"/>
    </source>
</evidence>
<evidence type="ECO:0000256" key="1">
    <source>
        <dbReference type="SAM" id="MobiDB-lite"/>
    </source>
</evidence>